<dbReference type="EMBL" id="MU006217">
    <property type="protein sequence ID" value="KAF2832594.1"/>
    <property type="molecule type" value="Genomic_DNA"/>
</dbReference>
<dbReference type="Proteomes" id="UP000799424">
    <property type="component" value="Unassembled WGS sequence"/>
</dbReference>
<dbReference type="Pfam" id="PF02065">
    <property type="entry name" value="Melibiase"/>
    <property type="match status" value="2"/>
</dbReference>
<organism evidence="5 6">
    <name type="scientific">Ophiobolus disseminans</name>
    <dbReference type="NCBI Taxonomy" id="1469910"/>
    <lineage>
        <taxon>Eukaryota</taxon>
        <taxon>Fungi</taxon>
        <taxon>Dikarya</taxon>
        <taxon>Ascomycota</taxon>
        <taxon>Pezizomycotina</taxon>
        <taxon>Dothideomycetes</taxon>
        <taxon>Pleosporomycetidae</taxon>
        <taxon>Pleosporales</taxon>
        <taxon>Pleosporineae</taxon>
        <taxon>Phaeosphaeriaceae</taxon>
        <taxon>Ophiobolus</taxon>
    </lineage>
</organism>
<dbReference type="PANTHER" id="PTHR43053">
    <property type="entry name" value="GLYCOSIDASE FAMILY 31"/>
    <property type="match status" value="1"/>
</dbReference>
<keyword evidence="4" id="KW-0326">Glycosidase</keyword>
<dbReference type="OrthoDB" id="5795902at2759"/>
<name>A0A6A7AI42_9PLEO</name>
<evidence type="ECO:0000256" key="3">
    <source>
        <dbReference type="ARBA" id="ARBA00022801"/>
    </source>
</evidence>
<dbReference type="InterPro" id="IPR013785">
    <property type="entry name" value="Aldolase_TIM"/>
</dbReference>
<dbReference type="SUPFAM" id="SSF51445">
    <property type="entry name" value="(Trans)glycosidases"/>
    <property type="match status" value="1"/>
</dbReference>
<dbReference type="EC" id="3.2.1.22" evidence="2"/>
<keyword evidence="3 5" id="KW-0378">Hydrolase</keyword>
<proteinExistence type="predicted"/>
<dbReference type="InterPro" id="IPR050985">
    <property type="entry name" value="Alpha-glycosidase_related"/>
</dbReference>
<dbReference type="AlphaFoldDB" id="A0A6A7AI42"/>
<dbReference type="Gene3D" id="3.20.20.70">
    <property type="entry name" value="Aldolase class I"/>
    <property type="match status" value="2"/>
</dbReference>
<keyword evidence="6" id="KW-1185">Reference proteome</keyword>
<evidence type="ECO:0000256" key="4">
    <source>
        <dbReference type="ARBA" id="ARBA00023295"/>
    </source>
</evidence>
<dbReference type="Gene3D" id="2.70.98.60">
    <property type="entry name" value="alpha-galactosidase from lactobacil brevis"/>
    <property type="match status" value="1"/>
</dbReference>
<comment type="catalytic activity">
    <reaction evidence="1">
        <text>Hydrolysis of terminal, non-reducing alpha-D-galactose residues in alpha-D-galactosides, including galactose oligosaccharides, galactomannans and galactolipids.</text>
        <dbReference type="EC" id="3.2.1.22"/>
    </reaction>
</comment>
<evidence type="ECO:0000313" key="5">
    <source>
        <dbReference type="EMBL" id="KAF2832594.1"/>
    </source>
</evidence>
<sequence>MAKSFTWNTNALLIELAVSEDDIDSIATIQPTNSAAVERKSNESLLPIHQLRLAGEGNSNWSKTSKALVSIYWAQRLKYISHRQWSEAEARYCEIATNDDTSGVYVTSIFTIFDHVPVLRAEAMIQNGSKETISVTSLSSLAVGGLTKDSKPWWHDYTLSTAISSWFREAQWTDHTLPSIGLDHCLPSSYPSSPSTFSRSNQGTFSTGTYLPMGMLRNKTTADTWLWQNSHIYVALSKLQPGEEFTTVLTAICHVYDSPDTAFQAMTAYRRRIRRPHPDNENLPVIFNDYMHCLMGDPDELKVRNLIAPAVKAGAEYFVIDVGWYSNDSNWWDDIGAWEPCPKRFSSGFDTMLRELRDAGLTPGVWLEPESVGVNSKIADELPLEAFFRHRGKHAEERGRLIGLGVDYFKFDYNIEIIQGSDVGGCSPRVAQLDHNRAYLTWVSTLLAKYPDLVIENCASGAQRMDYAILAIHPVLSTSDQEDPVMYSAIAVAVFSAITPEQSGTWAYPQKEWSDEMNAFTVVNSLLRRMYLSGRIDKLSEKQFALVAEGIQVYKTIRNDVKSGVHFWPLGLPKWHDEWLAVGLICPERTLLSVWRRGGKSSCELPIVQLARQERVKTVLLYPSTYSAAVHWNSKKKCTGC</sequence>
<dbReference type="InterPro" id="IPR038417">
    <property type="entry name" value="Alpga-gal_N_sf"/>
</dbReference>
<dbReference type="GO" id="GO:0016052">
    <property type="term" value="P:carbohydrate catabolic process"/>
    <property type="evidence" value="ECO:0007669"/>
    <property type="project" value="InterPro"/>
</dbReference>
<dbReference type="GO" id="GO:0004557">
    <property type="term" value="F:alpha-galactosidase activity"/>
    <property type="evidence" value="ECO:0007669"/>
    <property type="project" value="UniProtKB-EC"/>
</dbReference>
<gene>
    <name evidence="5" type="ORF">CC86DRAFT_390606</name>
</gene>
<protein>
    <recommendedName>
        <fullName evidence="2">alpha-galactosidase</fullName>
        <ecNumber evidence="2">3.2.1.22</ecNumber>
    </recommendedName>
</protein>
<evidence type="ECO:0000256" key="1">
    <source>
        <dbReference type="ARBA" id="ARBA00001255"/>
    </source>
</evidence>
<dbReference type="PANTHER" id="PTHR43053:SF3">
    <property type="entry name" value="ALPHA-GALACTOSIDASE C-RELATED"/>
    <property type="match status" value="1"/>
</dbReference>
<dbReference type="CDD" id="cd14791">
    <property type="entry name" value="GH36"/>
    <property type="match status" value="1"/>
</dbReference>
<dbReference type="InterPro" id="IPR002252">
    <property type="entry name" value="Glyco_hydro_36"/>
</dbReference>
<evidence type="ECO:0000313" key="6">
    <source>
        <dbReference type="Proteomes" id="UP000799424"/>
    </source>
</evidence>
<accession>A0A6A7AI42</accession>
<dbReference type="InterPro" id="IPR017853">
    <property type="entry name" value="GH"/>
</dbReference>
<evidence type="ECO:0000256" key="2">
    <source>
        <dbReference type="ARBA" id="ARBA00012755"/>
    </source>
</evidence>
<reference evidence="5" key="1">
    <citation type="journal article" date="2020" name="Stud. Mycol.">
        <title>101 Dothideomycetes genomes: a test case for predicting lifestyles and emergence of pathogens.</title>
        <authorList>
            <person name="Haridas S."/>
            <person name="Albert R."/>
            <person name="Binder M."/>
            <person name="Bloem J."/>
            <person name="Labutti K."/>
            <person name="Salamov A."/>
            <person name="Andreopoulos B."/>
            <person name="Baker S."/>
            <person name="Barry K."/>
            <person name="Bills G."/>
            <person name="Bluhm B."/>
            <person name="Cannon C."/>
            <person name="Castanera R."/>
            <person name="Culley D."/>
            <person name="Daum C."/>
            <person name="Ezra D."/>
            <person name="Gonzalez J."/>
            <person name="Henrissat B."/>
            <person name="Kuo A."/>
            <person name="Liang C."/>
            <person name="Lipzen A."/>
            <person name="Lutzoni F."/>
            <person name="Magnuson J."/>
            <person name="Mondo S."/>
            <person name="Nolan M."/>
            <person name="Ohm R."/>
            <person name="Pangilinan J."/>
            <person name="Park H.-J."/>
            <person name="Ramirez L."/>
            <person name="Alfaro M."/>
            <person name="Sun H."/>
            <person name="Tritt A."/>
            <person name="Yoshinaga Y."/>
            <person name="Zwiers L.-H."/>
            <person name="Turgeon B."/>
            <person name="Goodwin S."/>
            <person name="Spatafora J."/>
            <person name="Crous P."/>
            <person name="Grigoriev I."/>
        </authorList>
    </citation>
    <scope>NUCLEOTIDE SEQUENCE</scope>
    <source>
        <strain evidence="5">CBS 113818</strain>
    </source>
</reference>